<dbReference type="EMBL" id="WKLT01000019">
    <property type="protein sequence ID" value="MRY59728.1"/>
    <property type="molecule type" value="Genomic_DNA"/>
</dbReference>
<accession>A0A6I2N4Y2</accession>
<sequence>MKKHYTLYNIGKLLILSCVLLLGGTEVAMGQIQDEGITPDNTIEEILYVVPNQNIEVRTQDDGDNTGMYGYIRWSVEDANGNKTINGISNDNLTKYTNGLATTSTGTTGSAGYVTCNFTQAQVNADTKLVYEASSVRAETGSSGRDRYIRPRAIGIRHVFKIKDASERVDALREKQSALEELGIRENNLEPLREASDPSKYVLNAYDIYLPAGATSNFRLPEELRNYFVPNGNRSAQALYVRWTINRYDGRTWTTATPSIGNNGSNITEVSFNNNTTRACILAEVSNSRNGEWYPVSFLNISLEKRAGAMTKEALNNLSEAEKNAYKHRFEDELLGNTALYQRIEHISFEKENEILTGNVESYLRSNLTENFTSKPFTTEDGKAIDSYYAFAHPEMHAYRGNELKVMKGEYALYRTLNYPEISRASTSTTKPSQGATEVNGAYYTDYFPQQYNRRVTDRLWEKTNGSESGYFMYIDASEIPGVIAKIPISGLCPNTSLIVNAWVCDVTEGNGRTPANIGFTLKGKDKDSGTETILAKYYSGALSTADDGTTAQWQQVSFKFSFSNTEIGTSDEFVLEISSNCESSNGADFGIDEISVFKTLPAITSQREDACESSVLMVSTDYQTLQSNMTWDIDLHAIDENELSNPDYRKYRYGLMGNDPYAPVDDILHSNVGNVYFAFTEKESNGKVGNWIVLNKDLTSNPELSDLGLQYTMRVAVQTDMNSVGADGPMIPDNPEDAKRSEIIMNIRAMNDFLEDVKRDYWKDHADDGHVKELEQLIGELCVLEPSTGSEADGAEDPKRIKDDSFKTDAIISNAAVTINGVEKRLGDEYEKAVVDLYACLEIPRIRCPWRSEDNTILYLSEIDVHNTDLRFAGEKYKDGDEEKVASGEYYVVLFSARQIATANGEEEQVLDLDSECALKNTIYVMPSTTIAVQTETDDNVIACVGSIQSVNANLRVARVDEVGNIVSPDLVSFEEAYPNHSYTFDWYLGTEEQFAAICQDVGIGNLPLEDLQDIIGKLRKGLPENESTERFDVDDVTRSSLDDKEKSLLIRLLGGNGYEPLLASGNGEVQFRFVEQVYAMPYIPDIESIREDAGGNQTVLTRSFCAEGEWIPLAEGTDVPELNVGFPDVDYTAVSLTNVPLRLGLVNLKDNSRELTIPIQNKIDFGVEGENHVLRALNSLEKKKVFLQRSGDLYEEVGELISLFAQNRESGDGNSLTLKFNMTESEVEGLFKEGETYSLYIPFGEYENEDATQPIEGSCEGTAYLQIKIVPEYLTWEGEADAVWYNDNNWNQSTKADLYMGNKDQTDANSDDDVTNAFTPLYFTKITIPENKILNLSPENGGTLDLGTTTNIQYDMAVNNTGAGNSIEVVPYYGNKVDQIYFKPEAKLMNQHRLDYVKAWVEFEIANNAKRWMASPLQDVYAGDIYAPKANGKEDTEAFKDIEYNTDSYSRWTPAFYQKAWNQAIEYATDNEGNRESVAAVQSNWSIEYNDVSVPYTIGKGFYLSVEDVPAGNGGDGTALVRLPKADAVTDYKYEEATKASVLRADDTSKANSGRLVELSSNDSYILTLDKDVDGDGTHFLVGNPFMTYLNMETFLDVNKEVLAPKYWTLANGAPDASVGTPDVDFEGGNTNGTVAPMQAFFVELKSDAAKASTDANITFTPAMMSATGASATEATTKSASATNPVITLTAERGDVKSKASLLTYDKADNGYKADEDAVVLLDSELDAPMVYTVSGSKAAQVNAVKSIRNIGLGVYNETNDEVTLTIEGLSRLAEPLYLYDAHTRKSVKLEDDSYSLQVAGDSHGRYFLRDSELGSELENTISIYSARRGQVIVSSLRPVKEIKVFGLNGSQVRQFSVNTTQYSFDLPAGIYMIHASDGEQAHTEKVIVR</sequence>
<keyword evidence="1" id="KW-0732">Signal</keyword>
<organism evidence="2 3">
    <name type="scientific">Parabacteroides distasonis</name>
    <dbReference type="NCBI Taxonomy" id="823"/>
    <lineage>
        <taxon>Bacteria</taxon>
        <taxon>Pseudomonadati</taxon>
        <taxon>Bacteroidota</taxon>
        <taxon>Bacteroidia</taxon>
        <taxon>Bacteroidales</taxon>
        <taxon>Tannerellaceae</taxon>
        <taxon>Parabacteroides</taxon>
    </lineage>
</organism>
<feature type="chain" id="PRO_5030154172" evidence="1">
    <location>
        <begin position="29"/>
        <end position="1892"/>
    </location>
</feature>
<evidence type="ECO:0000313" key="2">
    <source>
        <dbReference type="EMBL" id="MRY59728.1"/>
    </source>
</evidence>
<dbReference type="NCBIfam" id="TIGR04183">
    <property type="entry name" value="Por_Secre_tail"/>
    <property type="match status" value="1"/>
</dbReference>
<dbReference type="InterPro" id="IPR026444">
    <property type="entry name" value="Secre_tail"/>
</dbReference>
<evidence type="ECO:0000313" key="3">
    <source>
        <dbReference type="Proteomes" id="UP000463337"/>
    </source>
</evidence>
<protein>
    <submittedName>
        <fullName evidence="2">T9SS type A sorting domain-containing protein</fullName>
    </submittedName>
</protein>
<gene>
    <name evidence="2" type="ORF">GKD59_17815</name>
</gene>
<reference evidence="2 3" key="1">
    <citation type="journal article" date="2019" name="Nat. Med.">
        <title>A library of human gut bacterial isolates paired with longitudinal multiomics data enables mechanistic microbiome research.</title>
        <authorList>
            <person name="Poyet M."/>
            <person name="Groussin M."/>
            <person name="Gibbons S.M."/>
            <person name="Avila-Pacheco J."/>
            <person name="Jiang X."/>
            <person name="Kearney S.M."/>
            <person name="Perrotta A.R."/>
            <person name="Berdy B."/>
            <person name="Zhao S."/>
            <person name="Lieberman T.D."/>
            <person name="Swanson P.K."/>
            <person name="Smith M."/>
            <person name="Roesemann S."/>
            <person name="Alexander J.E."/>
            <person name="Rich S.A."/>
            <person name="Livny J."/>
            <person name="Vlamakis H."/>
            <person name="Clish C."/>
            <person name="Bullock K."/>
            <person name="Deik A."/>
            <person name="Scott J."/>
            <person name="Pierce K.A."/>
            <person name="Xavier R.J."/>
            <person name="Alm E.J."/>
        </authorList>
    </citation>
    <scope>NUCLEOTIDE SEQUENCE [LARGE SCALE GENOMIC DNA]</scope>
    <source>
        <strain evidence="2 3">BIOML-A41</strain>
    </source>
</reference>
<feature type="signal peptide" evidence="1">
    <location>
        <begin position="1"/>
        <end position="28"/>
    </location>
</feature>
<name>A0A6I2N4Y2_PARDI</name>
<evidence type="ECO:0000256" key="1">
    <source>
        <dbReference type="SAM" id="SignalP"/>
    </source>
</evidence>
<dbReference type="RefSeq" id="WP_083434121.1">
    <property type="nucleotide sequence ID" value="NZ_JADNPT010000004.1"/>
</dbReference>
<comment type="caution">
    <text evidence="2">The sequence shown here is derived from an EMBL/GenBank/DDBJ whole genome shotgun (WGS) entry which is preliminary data.</text>
</comment>
<dbReference type="Proteomes" id="UP000463337">
    <property type="component" value="Unassembled WGS sequence"/>
</dbReference>
<proteinExistence type="predicted"/>